<feature type="region of interest" description="Disordered" evidence="3">
    <location>
        <begin position="280"/>
        <end position="313"/>
    </location>
</feature>
<dbReference type="Pfam" id="PF03537">
    <property type="entry name" value="Glyco_hydro_114"/>
    <property type="match status" value="1"/>
</dbReference>
<proteinExistence type="predicted"/>
<evidence type="ECO:0000256" key="1">
    <source>
        <dbReference type="ARBA" id="ARBA00001255"/>
    </source>
</evidence>
<keyword evidence="4" id="KW-0732">Signal</keyword>
<dbReference type="OrthoDB" id="2108802at2759"/>
<feature type="compositionally biased region" description="Low complexity" evidence="3">
    <location>
        <begin position="280"/>
        <end position="302"/>
    </location>
</feature>
<dbReference type="EC" id="3.2.1.22" evidence="2"/>
<dbReference type="EMBL" id="MCOG01000076">
    <property type="protein sequence ID" value="ORY55812.1"/>
    <property type="molecule type" value="Genomic_DNA"/>
</dbReference>
<dbReference type="InterPro" id="IPR004352">
    <property type="entry name" value="GH114_TIM-barrel"/>
</dbReference>
<organism evidence="6 7">
    <name type="scientific">Neocallimastix californiae</name>
    <dbReference type="NCBI Taxonomy" id="1754190"/>
    <lineage>
        <taxon>Eukaryota</taxon>
        <taxon>Fungi</taxon>
        <taxon>Fungi incertae sedis</taxon>
        <taxon>Chytridiomycota</taxon>
        <taxon>Chytridiomycota incertae sedis</taxon>
        <taxon>Neocallimastigomycetes</taxon>
        <taxon>Neocallimastigales</taxon>
        <taxon>Neocallimastigaceae</taxon>
        <taxon>Neocallimastix</taxon>
    </lineage>
</organism>
<comment type="catalytic activity">
    <reaction evidence="1">
        <text>Hydrolysis of terminal, non-reducing alpha-D-galactose residues in alpha-D-galactosides, including galactose oligosaccharides, galactomannans and galactolipids.</text>
        <dbReference type="EC" id="3.2.1.22"/>
    </reaction>
</comment>
<feature type="chain" id="PRO_5012305183" description="alpha-galactosidase" evidence="4">
    <location>
        <begin position="22"/>
        <end position="313"/>
    </location>
</feature>
<feature type="compositionally biased region" description="Basic residues" evidence="3">
    <location>
        <begin position="303"/>
        <end position="313"/>
    </location>
</feature>
<dbReference type="GO" id="GO:0004557">
    <property type="term" value="F:alpha-galactosidase activity"/>
    <property type="evidence" value="ECO:0007669"/>
    <property type="project" value="UniProtKB-EC"/>
</dbReference>
<feature type="signal peptide" evidence="4">
    <location>
        <begin position="1"/>
        <end position="21"/>
    </location>
</feature>
<dbReference type="SUPFAM" id="SSF51445">
    <property type="entry name" value="(Trans)glycosidases"/>
    <property type="match status" value="1"/>
</dbReference>
<evidence type="ECO:0000259" key="5">
    <source>
        <dbReference type="Pfam" id="PF03537"/>
    </source>
</evidence>
<evidence type="ECO:0000256" key="4">
    <source>
        <dbReference type="SAM" id="SignalP"/>
    </source>
</evidence>
<reference evidence="6 7" key="1">
    <citation type="submission" date="2016-08" db="EMBL/GenBank/DDBJ databases">
        <title>A Parts List for Fungal Cellulosomes Revealed by Comparative Genomics.</title>
        <authorList>
            <consortium name="DOE Joint Genome Institute"/>
            <person name="Haitjema C.H."/>
            <person name="Gilmore S.P."/>
            <person name="Henske J.K."/>
            <person name="Solomon K.V."/>
            <person name="De Groot R."/>
            <person name="Kuo A."/>
            <person name="Mondo S.J."/>
            <person name="Salamov A.A."/>
            <person name="Labutti K."/>
            <person name="Zhao Z."/>
            <person name="Chiniquy J."/>
            <person name="Barry K."/>
            <person name="Brewer H.M."/>
            <person name="Purvine S.O."/>
            <person name="Wright A.T."/>
            <person name="Boxma B."/>
            <person name="Van Alen T."/>
            <person name="Hackstein J.H."/>
            <person name="Baker S.E."/>
            <person name="Grigoriev I.V."/>
            <person name="O'Malley M.A."/>
        </authorList>
    </citation>
    <scope>NUCLEOTIDE SEQUENCE [LARGE SCALE GENOMIC DNA]</scope>
    <source>
        <strain evidence="6 7">G1</strain>
    </source>
</reference>
<feature type="domain" description="Glycoside-hydrolase family GH114 TIM-barrel" evidence="5">
    <location>
        <begin position="30"/>
        <end position="258"/>
    </location>
</feature>
<keyword evidence="7" id="KW-1185">Reference proteome</keyword>
<dbReference type="PANTHER" id="PTHR35273">
    <property type="entry name" value="ALPHA-1,4 POLYGALACTOSAMINIDASE, PUTATIVE (AFU_ORTHOLOGUE AFUA_3G07890)-RELATED"/>
    <property type="match status" value="1"/>
</dbReference>
<evidence type="ECO:0000256" key="2">
    <source>
        <dbReference type="ARBA" id="ARBA00012755"/>
    </source>
</evidence>
<sequence length="313" mass="35552">MKFLLPITFIATLLYASNVKAIWKPAQGVRWNYVLGSDISVHSEKAEVVDVDLVIDSNTIKKFHDAGKKVVCYFSGGTIEKYSYDYEKYAAVSGLVRNTYENWPDERWLDFRKEGIKPLIIKRIKKAIEKKCDAIEVDNLDAYINSDVTEHWSNPITAEDTVKFVKWLSRTAHDLGISIGLKNISGLIDRVGEYFDFAINESCIRYNECSNYKDFIKSGKAVIGITYGDIDELEEKLCKSLNGLGISMIVKSSQKLTQKGEYFDGKARCGSHFDYGYVNSKSSSSGSSQKTIRKTVTTTKKTTTTKRHYRRRN</sequence>
<evidence type="ECO:0000256" key="3">
    <source>
        <dbReference type="SAM" id="MobiDB-lite"/>
    </source>
</evidence>
<dbReference type="PANTHER" id="PTHR35273:SF2">
    <property type="entry name" value="ALPHA-GALACTOSIDASE"/>
    <property type="match status" value="1"/>
</dbReference>
<evidence type="ECO:0000313" key="6">
    <source>
        <dbReference type="EMBL" id="ORY55812.1"/>
    </source>
</evidence>
<accession>A0A1Y2D971</accession>
<dbReference type="InterPro" id="IPR013785">
    <property type="entry name" value="Aldolase_TIM"/>
</dbReference>
<dbReference type="AlphaFoldDB" id="A0A1Y2D971"/>
<dbReference type="Gene3D" id="3.20.20.70">
    <property type="entry name" value="Aldolase class I"/>
    <property type="match status" value="1"/>
</dbReference>
<name>A0A1Y2D971_9FUNG</name>
<evidence type="ECO:0000313" key="7">
    <source>
        <dbReference type="Proteomes" id="UP000193920"/>
    </source>
</evidence>
<comment type="caution">
    <text evidence="6">The sequence shown here is derived from an EMBL/GenBank/DDBJ whole genome shotgun (WGS) entry which is preliminary data.</text>
</comment>
<protein>
    <recommendedName>
        <fullName evidence="2">alpha-galactosidase</fullName>
        <ecNumber evidence="2">3.2.1.22</ecNumber>
    </recommendedName>
</protein>
<dbReference type="Proteomes" id="UP000193920">
    <property type="component" value="Unassembled WGS sequence"/>
</dbReference>
<gene>
    <name evidence="6" type="ORF">LY90DRAFT_455345</name>
</gene>
<dbReference type="InterPro" id="IPR017853">
    <property type="entry name" value="GH"/>
</dbReference>
<dbReference type="STRING" id="1754190.A0A1Y2D971"/>